<name>A0A7J7JI34_BUGNE</name>
<sequence>MLINCRCFAVAFFGAMMYGPRVHARQHLLVLPQDRRDAPMRYEKVQNFLEAIRKSQPAIFILLLSAMFLLTPFKFFALFIISLGGFHMVYDFVLYL</sequence>
<evidence type="ECO:0000313" key="2">
    <source>
        <dbReference type="EMBL" id="KAF6025166.1"/>
    </source>
</evidence>
<keyword evidence="1" id="KW-0812">Transmembrane</keyword>
<accession>A0A7J7JI34</accession>
<feature type="transmembrane region" description="Helical" evidence="1">
    <location>
        <begin position="58"/>
        <end position="81"/>
    </location>
</feature>
<proteinExistence type="predicted"/>
<dbReference type="AlphaFoldDB" id="A0A7J7JI34"/>
<dbReference type="EMBL" id="VXIV02002489">
    <property type="protein sequence ID" value="KAF6025166.1"/>
    <property type="molecule type" value="Genomic_DNA"/>
</dbReference>
<dbReference type="Proteomes" id="UP000593567">
    <property type="component" value="Unassembled WGS sequence"/>
</dbReference>
<organism evidence="2 3">
    <name type="scientific">Bugula neritina</name>
    <name type="common">Brown bryozoan</name>
    <name type="synonym">Sertularia neritina</name>
    <dbReference type="NCBI Taxonomy" id="10212"/>
    <lineage>
        <taxon>Eukaryota</taxon>
        <taxon>Metazoa</taxon>
        <taxon>Spiralia</taxon>
        <taxon>Lophotrochozoa</taxon>
        <taxon>Bryozoa</taxon>
        <taxon>Gymnolaemata</taxon>
        <taxon>Cheilostomatida</taxon>
        <taxon>Flustrina</taxon>
        <taxon>Buguloidea</taxon>
        <taxon>Bugulidae</taxon>
        <taxon>Bugula</taxon>
    </lineage>
</organism>
<reference evidence="2" key="1">
    <citation type="submission" date="2020-06" db="EMBL/GenBank/DDBJ databases">
        <title>Draft genome of Bugula neritina, a colonial animal packing powerful symbionts and potential medicines.</title>
        <authorList>
            <person name="Rayko M."/>
        </authorList>
    </citation>
    <scope>NUCLEOTIDE SEQUENCE [LARGE SCALE GENOMIC DNA]</scope>
    <source>
        <strain evidence="2">Kwan_BN1</strain>
    </source>
</reference>
<keyword evidence="1" id="KW-0472">Membrane</keyword>
<comment type="caution">
    <text evidence="2">The sequence shown here is derived from an EMBL/GenBank/DDBJ whole genome shotgun (WGS) entry which is preliminary data.</text>
</comment>
<keyword evidence="3" id="KW-1185">Reference proteome</keyword>
<evidence type="ECO:0000256" key="1">
    <source>
        <dbReference type="SAM" id="Phobius"/>
    </source>
</evidence>
<evidence type="ECO:0000313" key="3">
    <source>
        <dbReference type="Proteomes" id="UP000593567"/>
    </source>
</evidence>
<keyword evidence="1" id="KW-1133">Transmembrane helix</keyword>
<gene>
    <name evidence="2" type="ORF">EB796_016543</name>
</gene>
<protein>
    <submittedName>
        <fullName evidence="2">Uncharacterized protein</fullName>
    </submittedName>
</protein>